<name>A0A2M7QJK4_9BACT</name>
<evidence type="ECO:0000256" key="1">
    <source>
        <dbReference type="ARBA" id="ARBA00009477"/>
    </source>
</evidence>
<evidence type="ECO:0000313" key="4">
    <source>
        <dbReference type="EMBL" id="PIY72165.1"/>
    </source>
</evidence>
<reference evidence="5" key="1">
    <citation type="submission" date="2017-09" db="EMBL/GenBank/DDBJ databases">
        <title>Depth-based differentiation of microbial function through sediment-hosted aquifers and enrichment of novel symbionts in the deep terrestrial subsurface.</title>
        <authorList>
            <person name="Probst A.J."/>
            <person name="Ladd B."/>
            <person name="Jarett J.K."/>
            <person name="Geller-Mcgrath D.E."/>
            <person name="Sieber C.M.K."/>
            <person name="Emerson J.B."/>
            <person name="Anantharaman K."/>
            <person name="Thomas B.C."/>
            <person name="Malmstrom R."/>
            <person name="Stieglmeier M."/>
            <person name="Klingl A."/>
            <person name="Woyke T."/>
            <person name="Ryan C.M."/>
            <person name="Banfield J.F."/>
        </authorList>
    </citation>
    <scope>NUCLEOTIDE SEQUENCE [LARGE SCALE GENOMIC DNA]</scope>
</reference>
<dbReference type="GO" id="GO:0015562">
    <property type="term" value="F:efflux transmembrane transporter activity"/>
    <property type="evidence" value="ECO:0007669"/>
    <property type="project" value="TreeGrafter"/>
</dbReference>
<dbReference type="AlphaFoldDB" id="A0A2M7QJK4"/>
<dbReference type="Gene3D" id="2.40.50.100">
    <property type="match status" value="1"/>
</dbReference>
<dbReference type="InterPro" id="IPR006143">
    <property type="entry name" value="RND_pump_MFP"/>
</dbReference>
<sequence>MFKVLKKRWYVFIILLLIGVGYFYNKTNVAAKKIKESQYTIKRQNLRETLSLSGKIDADEHIVLRFQTSGRLSWVGVKEGDVVSKYQGIASLDQRDIQKRMQKTLNDYAKERNDFDQSRDDNRRIGDQPTKELGNEMKRLLEKAQYDLTNSVLDVEIQTLAREYSYLYTPIAGIVIRVDSKYPGVNITPTGAEFEILNPDTLYFSFTADQTEIIKLKDGLIGELVFDSFPDDIEKGSIYYISYTPKQGETGTVYEGRIKIPKEMVNKMRLGMTGDVTFGLQEKNNVVSIPSNYVKSDSSGKYVDKLIKDKQVKTYIKVGMEIDGFYEVLKGLEENDIILIPASK</sequence>
<gene>
    <name evidence="4" type="ORF">COY87_02415</name>
</gene>
<evidence type="ECO:0000256" key="3">
    <source>
        <dbReference type="SAM" id="Phobius"/>
    </source>
</evidence>
<accession>A0A2M7QJK4</accession>
<keyword evidence="3" id="KW-0812">Transmembrane</keyword>
<keyword evidence="3" id="KW-1133">Transmembrane helix</keyword>
<protein>
    <submittedName>
        <fullName evidence="4">Uncharacterized protein</fullName>
    </submittedName>
</protein>
<dbReference type="Gene3D" id="2.40.30.170">
    <property type="match status" value="1"/>
</dbReference>
<dbReference type="Gene3D" id="2.40.420.20">
    <property type="match status" value="1"/>
</dbReference>
<dbReference type="Proteomes" id="UP000229401">
    <property type="component" value="Unassembled WGS sequence"/>
</dbReference>
<comment type="similarity">
    <text evidence="1">Belongs to the membrane fusion protein (MFP) (TC 8.A.1) family.</text>
</comment>
<dbReference type="PANTHER" id="PTHR30469">
    <property type="entry name" value="MULTIDRUG RESISTANCE PROTEIN MDTA"/>
    <property type="match status" value="1"/>
</dbReference>
<feature type="transmembrane region" description="Helical" evidence="3">
    <location>
        <begin position="9"/>
        <end position="25"/>
    </location>
</feature>
<dbReference type="NCBIfam" id="TIGR01730">
    <property type="entry name" value="RND_mfp"/>
    <property type="match status" value="1"/>
</dbReference>
<comment type="caution">
    <text evidence="4">The sequence shown here is derived from an EMBL/GenBank/DDBJ whole genome shotgun (WGS) entry which is preliminary data.</text>
</comment>
<dbReference type="GO" id="GO:1990281">
    <property type="term" value="C:efflux pump complex"/>
    <property type="evidence" value="ECO:0007669"/>
    <property type="project" value="TreeGrafter"/>
</dbReference>
<evidence type="ECO:0000256" key="2">
    <source>
        <dbReference type="SAM" id="MobiDB-lite"/>
    </source>
</evidence>
<feature type="region of interest" description="Disordered" evidence="2">
    <location>
        <begin position="109"/>
        <end position="130"/>
    </location>
</feature>
<keyword evidence="3" id="KW-0472">Membrane</keyword>
<organism evidence="4 5">
    <name type="scientific">Candidatus Roizmanbacteria bacterium CG_4_10_14_0_8_um_filter_33_9</name>
    <dbReference type="NCBI Taxonomy" id="1974826"/>
    <lineage>
        <taxon>Bacteria</taxon>
        <taxon>Candidatus Roizmaniibacteriota</taxon>
    </lineage>
</organism>
<dbReference type="EMBL" id="PFLI01000078">
    <property type="protein sequence ID" value="PIY72165.1"/>
    <property type="molecule type" value="Genomic_DNA"/>
</dbReference>
<dbReference type="SUPFAM" id="SSF111369">
    <property type="entry name" value="HlyD-like secretion proteins"/>
    <property type="match status" value="1"/>
</dbReference>
<evidence type="ECO:0000313" key="5">
    <source>
        <dbReference type="Proteomes" id="UP000229401"/>
    </source>
</evidence>
<proteinExistence type="inferred from homology"/>